<organism evidence="1 2">
    <name type="scientific">Pyrodictium abyssi</name>
    <dbReference type="NCBI Taxonomy" id="54256"/>
    <lineage>
        <taxon>Archaea</taxon>
        <taxon>Thermoproteota</taxon>
        <taxon>Thermoprotei</taxon>
        <taxon>Desulfurococcales</taxon>
        <taxon>Pyrodictiaceae</taxon>
        <taxon>Pyrodictium</taxon>
    </lineage>
</organism>
<proteinExistence type="predicted"/>
<dbReference type="EMBL" id="AP028907">
    <property type="protein sequence ID" value="BES81743.1"/>
    <property type="molecule type" value="Genomic_DNA"/>
</dbReference>
<evidence type="ECO:0000313" key="1">
    <source>
        <dbReference type="EMBL" id="BES81743.1"/>
    </source>
</evidence>
<keyword evidence="2" id="KW-1185">Reference proteome</keyword>
<name>A0ABM8IW07_9CREN</name>
<reference evidence="1 2" key="1">
    <citation type="submission" date="2023-09" db="EMBL/GenBank/DDBJ databases">
        <title>Pyrofollis japonicus gen. nov. sp. nov., a novel member of the family Pyrodictiaceae isolated from the Iheya North hydrothermal field.</title>
        <authorList>
            <person name="Miyazaki U."/>
            <person name="Sanari M."/>
            <person name="Tame A."/>
            <person name="Kitajima M."/>
            <person name="Okamoto A."/>
            <person name="Sawayama S."/>
            <person name="Miyazaki J."/>
            <person name="Takai K."/>
            <person name="Nakagawa S."/>
        </authorList>
    </citation>
    <scope>NUCLEOTIDE SEQUENCE [LARGE SCALE GENOMIC DNA]</scope>
    <source>
        <strain evidence="1 2">AV2</strain>
    </source>
</reference>
<accession>A0ABM8IW07</accession>
<dbReference type="Proteomes" id="UP001341135">
    <property type="component" value="Chromosome"/>
</dbReference>
<sequence>MGGDGRVRVYRDTALVQLDSPVAGEYQDYTYGLLVEGLHGSSPELIRLGLATLCVYLRRAHGVPLGLLKYSVYALGEKRLIEIHEEAAAGLLVQLDWAQVSRGLQGYRPGDLDEILLLELDEYAYQALESLGFDWQRAAAEAARIADTLAGRQRVEVALAGRRIRVSKP</sequence>
<gene>
    <name evidence="1" type="ORF">PABY_13100</name>
</gene>
<dbReference type="RefSeq" id="WP_338248420.1">
    <property type="nucleotide sequence ID" value="NZ_AP028907.1"/>
</dbReference>
<evidence type="ECO:0000313" key="2">
    <source>
        <dbReference type="Proteomes" id="UP001341135"/>
    </source>
</evidence>
<dbReference type="GeneID" id="89289325"/>
<protein>
    <submittedName>
        <fullName evidence="1">Uncharacterized protein</fullName>
    </submittedName>
</protein>